<organism evidence="7 8">
    <name type="scientific">Oceanicola granulosus (strain ATCC BAA-861 / DSM 15982 / KCTC 12143 / HTCC2516)</name>
    <dbReference type="NCBI Taxonomy" id="314256"/>
    <lineage>
        <taxon>Bacteria</taxon>
        <taxon>Pseudomonadati</taxon>
        <taxon>Pseudomonadota</taxon>
        <taxon>Alphaproteobacteria</taxon>
        <taxon>Rhodobacterales</taxon>
        <taxon>Roseobacteraceae</taxon>
        <taxon>Oceanicola</taxon>
    </lineage>
</organism>
<dbReference type="Gene3D" id="3.40.30.10">
    <property type="entry name" value="Glutaredoxin"/>
    <property type="match status" value="1"/>
</dbReference>
<accession>Q2CHS3</accession>
<dbReference type="eggNOG" id="COG0526">
    <property type="taxonomic scope" value="Bacteria"/>
</dbReference>
<dbReference type="InterPro" id="IPR013740">
    <property type="entry name" value="Redoxin"/>
</dbReference>
<dbReference type="PANTHER" id="PTHR42852:SF6">
    <property type="entry name" value="THIOL:DISULFIDE INTERCHANGE PROTEIN DSBE"/>
    <property type="match status" value="1"/>
</dbReference>
<dbReference type="GO" id="GO:0030288">
    <property type="term" value="C:outer membrane-bounded periplasmic space"/>
    <property type="evidence" value="ECO:0007669"/>
    <property type="project" value="InterPro"/>
</dbReference>
<keyword evidence="4" id="KW-1015">Disulfide bond</keyword>
<dbReference type="AlphaFoldDB" id="Q2CHS3"/>
<name>Q2CHS3_OCEGH</name>
<dbReference type="PROSITE" id="PS51352">
    <property type="entry name" value="THIOREDOXIN_2"/>
    <property type="match status" value="1"/>
</dbReference>
<evidence type="ECO:0000256" key="2">
    <source>
        <dbReference type="ARBA" id="ARBA00007758"/>
    </source>
</evidence>
<comment type="subcellular location">
    <subcellularLocation>
        <location evidence="1">Cell envelope</location>
    </subcellularLocation>
</comment>
<dbReference type="HOGENOM" id="CLU_042529_19_0_5"/>
<dbReference type="NCBIfam" id="TIGR00385">
    <property type="entry name" value="dsbE"/>
    <property type="match status" value="1"/>
</dbReference>
<feature type="domain" description="Thioredoxin" evidence="6">
    <location>
        <begin position="34"/>
        <end position="174"/>
    </location>
</feature>
<dbReference type="EMBL" id="AAOT01000005">
    <property type="protein sequence ID" value="EAR52221.1"/>
    <property type="molecule type" value="Genomic_DNA"/>
</dbReference>
<proteinExistence type="inferred from homology"/>
<dbReference type="GO" id="GO:0015036">
    <property type="term" value="F:disulfide oxidoreductase activity"/>
    <property type="evidence" value="ECO:0007669"/>
    <property type="project" value="InterPro"/>
</dbReference>
<protein>
    <submittedName>
        <fullName evidence="7">Periplasmic protein thiol:disulfide oxidoreductase, DsbE subfamily protein</fullName>
    </submittedName>
</protein>
<evidence type="ECO:0000313" key="8">
    <source>
        <dbReference type="Proteomes" id="UP000003635"/>
    </source>
</evidence>
<dbReference type="InterPro" id="IPR050553">
    <property type="entry name" value="Thioredoxin_ResA/DsbE_sf"/>
</dbReference>
<keyword evidence="3" id="KW-0201">Cytochrome c-type biogenesis</keyword>
<evidence type="ECO:0000259" key="6">
    <source>
        <dbReference type="PROSITE" id="PS51352"/>
    </source>
</evidence>
<reference evidence="7 8" key="1">
    <citation type="journal article" date="2010" name="J. Bacteriol.">
        <title>Genome sequences of Oceanicola granulosus HTCC2516(T) and Oceanicola batsensis HTCC2597(TDelta).</title>
        <authorList>
            <person name="Thrash J.C."/>
            <person name="Cho J.C."/>
            <person name="Vergin K.L."/>
            <person name="Giovannoni S.J."/>
        </authorList>
    </citation>
    <scope>NUCLEOTIDE SEQUENCE [LARGE SCALE GENOMIC DNA]</scope>
    <source>
        <strain evidence="8">ATCC BAA-861 / DSM 15982 / KCTC 12143 / HTCC2516</strain>
    </source>
</reference>
<dbReference type="InterPro" id="IPR017937">
    <property type="entry name" value="Thioredoxin_CS"/>
</dbReference>
<evidence type="ECO:0000256" key="5">
    <source>
        <dbReference type="ARBA" id="ARBA00023284"/>
    </source>
</evidence>
<gene>
    <name evidence="7" type="ORF">OG2516_02254</name>
</gene>
<dbReference type="PROSITE" id="PS00194">
    <property type="entry name" value="THIOREDOXIN_1"/>
    <property type="match status" value="1"/>
</dbReference>
<evidence type="ECO:0000256" key="1">
    <source>
        <dbReference type="ARBA" id="ARBA00004196"/>
    </source>
</evidence>
<dbReference type="GO" id="GO:0017004">
    <property type="term" value="P:cytochrome complex assembly"/>
    <property type="evidence" value="ECO:0007669"/>
    <property type="project" value="UniProtKB-KW"/>
</dbReference>
<dbReference type="InterPro" id="IPR036249">
    <property type="entry name" value="Thioredoxin-like_sf"/>
</dbReference>
<dbReference type="PANTHER" id="PTHR42852">
    <property type="entry name" value="THIOL:DISULFIDE INTERCHANGE PROTEIN DSBE"/>
    <property type="match status" value="1"/>
</dbReference>
<dbReference type="SUPFAM" id="SSF52833">
    <property type="entry name" value="Thioredoxin-like"/>
    <property type="match status" value="1"/>
</dbReference>
<dbReference type="Pfam" id="PF08534">
    <property type="entry name" value="Redoxin"/>
    <property type="match status" value="1"/>
</dbReference>
<keyword evidence="5" id="KW-0676">Redox-active center</keyword>
<evidence type="ECO:0000256" key="4">
    <source>
        <dbReference type="ARBA" id="ARBA00023157"/>
    </source>
</evidence>
<dbReference type="InterPro" id="IPR004799">
    <property type="entry name" value="Periplasmic_diS_OxRdtase_DsbE"/>
</dbReference>
<comment type="caution">
    <text evidence="7">The sequence shown here is derived from an EMBL/GenBank/DDBJ whole genome shotgun (WGS) entry which is preliminary data.</text>
</comment>
<dbReference type="STRING" id="314256.OG2516_02254"/>
<sequence>MPLLMILPPALFAGLAGLFLAGMFRDDPDALPSTFIGTQAPALPAVALGTYPTFASDDLANGEVKMVNFFASWCPPCRAEHPALMQLAEEGVAVYGVNKSDPTDTALEFLDELGNPYRAITVDRNGRHAIDWGVVALPETFVLDGDGTVVLKFSGPIHGVMDSIIRPALAEAAKPAEAS</sequence>
<dbReference type="Proteomes" id="UP000003635">
    <property type="component" value="Unassembled WGS sequence"/>
</dbReference>
<comment type="similarity">
    <text evidence="2">Belongs to the thioredoxin family. DsbE subfamily.</text>
</comment>
<evidence type="ECO:0000313" key="7">
    <source>
        <dbReference type="EMBL" id="EAR52221.1"/>
    </source>
</evidence>
<dbReference type="InterPro" id="IPR013766">
    <property type="entry name" value="Thioredoxin_domain"/>
</dbReference>
<evidence type="ECO:0000256" key="3">
    <source>
        <dbReference type="ARBA" id="ARBA00022748"/>
    </source>
</evidence>
<keyword evidence="8" id="KW-1185">Reference proteome</keyword>